<name>A0AAE7XLF2_9CAUD</name>
<reference evidence="1 2" key="1">
    <citation type="submission" date="2021-06" db="EMBL/GenBank/DDBJ databases">
        <title>Complete genome sequence of Erwinia phage pEa_SNUABM_17.</title>
        <authorList>
            <person name="Kim S.G."/>
            <person name="Park S.C."/>
        </authorList>
    </citation>
    <scope>NUCLEOTIDE SEQUENCE [LARGE SCALE GENOMIC DNA]</scope>
</reference>
<proteinExistence type="predicted"/>
<dbReference type="EMBL" id="MZ443777">
    <property type="protein sequence ID" value="QZE57783.1"/>
    <property type="molecule type" value="Genomic_DNA"/>
</dbReference>
<keyword evidence="2" id="KW-1185">Reference proteome</keyword>
<accession>A0AAE7XLF2</accession>
<dbReference type="Proteomes" id="UP000827911">
    <property type="component" value="Segment"/>
</dbReference>
<gene>
    <name evidence="1" type="ORF">pEaSNUABM17_00237</name>
</gene>
<organism evidence="1 2">
    <name type="scientific">Erwinia phage pEa_SNUABM_17</name>
    <dbReference type="NCBI Taxonomy" id="2869545"/>
    <lineage>
        <taxon>Viruses</taxon>
        <taxon>Duplodnaviria</taxon>
        <taxon>Heunggongvirae</taxon>
        <taxon>Uroviricota</taxon>
        <taxon>Caudoviricetes</taxon>
        <taxon>Alexandravirus</taxon>
        <taxon>Alexandravirus SNUABM17</taxon>
    </lineage>
</organism>
<sequence>MMNNLVGLVAALDHCRFYAENMVHIQFGSSLCAVPPAAPYNQPINERRLHSLAESIELAFDNAISRTDLEFPIQGILYRFRSIFGYYVSQCREDIARGRPYTSPRGTPVPAVPERLAGEHEKEFASRFLKYTSDQVSAFLYMVCLDQYAREQTDMWLPDPAPAFDLPKDIHSDNPIAFTTMHNVLINHLMEAMLQTHSDTLDIHVSLRDYGLTVLFPLVAECRNVIYAAWPVMRGSFRKPRFMGCGEHIEIPDMEDDSCEEDFEPIPEMGPMFENQAKWEDIAKSVAAGLGLTASTDDSDSGFELIPDIYASADDFMYRSIYRYTEKYVFDIAFVPADAYPDMRHIQALHEAMERIQKHALDFNCHTITRLVGYNGELKTMLIRVQRNVDFPAQDFVIENLLGALNV</sequence>
<evidence type="ECO:0000313" key="1">
    <source>
        <dbReference type="EMBL" id="QZE57783.1"/>
    </source>
</evidence>
<evidence type="ECO:0000313" key="2">
    <source>
        <dbReference type="Proteomes" id="UP000827911"/>
    </source>
</evidence>
<protein>
    <submittedName>
        <fullName evidence="1">Uncharacterized protein</fullName>
    </submittedName>
</protein>